<evidence type="ECO:0000313" key="2">
    <source>
        <dbReference type="Proteomes" id="UP000634136"/>
    </source>
</evidence>
<keyword evidence="2" id="KW-1185">Reference proteome</keyword>
<dbReference type="EMBL" id="JAAIUW010000012">
    <property type="protein sequence ID" value="KAF7805432.1"/>
    <property type="molecule type" value="Genomic_DNA"/>
</dbReference>
<organism evidence="1 2">
    <name type="scientific">Senna tora</name>
    <dbReference type="NCBI Taxonomy" id="362788"/>
    <lineage>
        <taxon>Eukaryota</taxon>
        <taxon>Viridiplantae</taxon>
        <taxon>Streptophyta</taxon>
        <taxon>Embryophyta</taxon>
        <taxon>Tracheophyta</taxon>
        <taxon>Spermatophyta</taxon>
        <taxon>Magnoliopsida</taxon>
        <taxon>eudicotyledons</taxon>
        <taxon>Gunneridae</taxon>
        <taxon>Pentapetalae</taxon>
        <taxon>rosids</taxon>
        <taxon>fabids</taxon>
        <taxon>Fabales</taxon>
        <taxon>Fabaceae</taxon>
        <taxon>Caesalpinioideae</taxon>
        <taxon>Cassia clade</taxon>
        <taxon>Senna</taxon>
    </lineage>
</organism>
<gene>
    <name evidence="1" type="ORF">G2W53_037593</name>
</gene>
<reference evidence="1" key="1">
    <citation type="submission" date="2020-09" db="EMBL/GenBank/DDBJ databases">
        <title>Genome-Enabled Discovery of Anthraquinone Biosynthesis in Senna tora.</title>
        <authorList>
            <person name="Kang S.-H."/>
            <person name="Pandey R.P."/>
            <person name="Lee C.-M."/>
            <person name="Sim J.-S."/>
            <person name="Jeong J.-T."/>
            <person name="Choi B.-S."/>
            <person name="Jung M."/>
            <person name="Ginzburg D."/>
            <person name="Zhao K."/>
            <person name="Won S.Y."/>
            <person name="Oh T.-J."/>
            <person name="Yu Y."/>
            <person name="Kim N.-H."/>
            <person name="Lee O.R."/>
            <person name="Lee T.-H."/>
            <person name="Bashyal P."/>
            <person name="Kim T.-S."/>
            <person name="Lee W.-H."/>
            <person name="Kawkins C."/>
            <person name="Kim C.-K."/>
            <person name="Kim J.S."/>
            <person name="Ahn B.O."/>
            <person name="Rhee S.Y."/>
            <person name="Sohng J.K."/>
        </authorList>
    </citation>
    <scope>NUCLEOTIDE SEQUENCE</scope>
    <source>
        <tissue evidence="1">Leaf</tissue>
    </source>
</reference>
<proteinExistence type="predicted"/>
<name>A0A834W153_9FABA</name>
<protein>
    <submittedName>
        <fullName evidence="1">Uncharacterized protein</fullName>
    </submittedName>
</protein>
<sequence>MAELDLVALLLTAIASGHV</sequence>
<dbReference type="AlphaFoldDB" id="A0A834W153"/>
<comment type="caution">
    <text evidence="1">The sequence shown here is derived from an EMBL/GenBank/DDBJ whole genome shotgun (WGS) entry which is preliminary data.</text>
</comment>
<dbReference type="Proteomes" id="UP000634136">
    <property type="component" value="Unassembled WGS sequence"/>
</dbReference>
<evidence type="ECO:0000313" key="1">
    <source>
        <dbReference type="EMBL" id="KAF7805432.1"/>
    </source>
</evidence>
<accession>A0A834W153</accession>